<dbReference type="Gene3D" id="3.40.190.10">
    <property type="entry name" value="Periplasmic binding protein-like II"/>
    <property type="match status" value="2"/>
</dbReference>
<dbReference type="AlphaFoldDB" id="A0A1I4D4K5"/>
<feature type="domain" description="ABC-type glycine betaine transport system substrate-binding" evidence="2">
    <location>
        <begin position="53"/>
        <end position="123"/>
    </location>
</feature>
<gene>
    <name evidence="3" type="ORF">SAMN04488085_104195</name>
</gene>
<dbReference type="SUPFAM" id="SSF53850">
    <property type="entry name" value="Periplasmic binding protein-like II"/>
    <property type="match status" value="2"/>
</dbReference>
<dbReference type="Proteomes" id="UP000199152">
    <property type="component" value="Unassembled WGS sequence"/>
</dbReference>
<feature type="domain" description="ABC-type glycine betaine transport system substrate-binding" evidence="2">
    <location>
        <begin position="138"/>
        <end position="336"/>
    </location>
</feature>
<dbReference type="PROSITE" id="PS51257">
    <property type="entry name" value="PROKAR_LIPOPROTEIN"/>
    <property type="match status" value="1"/>
</dbReference>
<proteinExistence type="predicted"/>
<organism evidence="3 4">
    <name type="scientific">Geodermatophilus ruber</name>
    <dbReference type="NCBI Taxonomy" id="504800"/>
    <lineage>
        <taxon>Bacteria</taxon>
        <taxon>Bacillati</taxon>
        <taxon>Actinomycetota</taxon>
        <taxon>Actinomycetes</taxon>
        <taxon>Geodermatophilales</taxon>
        <taxon>Geodermatophilaceae</taxon>
        <taxon>Geodermatophilus</taxon>
    </lineage>
</organism>
<dbReference type="RefSeq" id="WP_091323136.1">
    <property type="nucleotide sequence ID" value="NZ_FOSW01000004.1"/>
</dbReference>
<dbReference type="InParanoid" id="A0A1I4D4K5"/>
<dbReference type="GO" id="GO:0043190">
    <property type="term" value="C:ATP-binding cassette (ABC) transporter complex"/>
    <property type="evidence" value="ECO:0007669"/>
    <property type="project" value="InterPro"/>
</dbReference>
<evidence type="ECO:0000313" key="4">
    <source>
        <dbReference type="Proteomes" id="UP000199152"/>
    </source>
</evidence>
<reference evidence="3 4" key="1">
    <citation type="submission" date="2016-10" db="EMBL/GenBank/DDBJ databases">
        <authorList>
            <person name="de Groot N.N."/>
        </authorList>
    </citation>
    <scope>NUCLEOTIDE SEQUENCE [LARGE SCALE GENOMIC DNA]</scope>
    <source>
        <strain evidence="3 4">DSM 45317</strain>
    </source>
</reference>
<dbReference type="STRING" id="504800.SAMN04488085_104195"/>
<dbReference type="EMBL" id="FOSW01000004">
    <property type="protein sequence ID" value="SFK88664.1"/>
    <property type="molecule type" value="Genomic_DNA"/>
</dbReference>
<evidence type="ECO:0000259" key="2">
    <source>
        <dbReference type="Pfam" id="PF04069"/>
    </source>
</evidence>
<name>A0A1I4D4K5_9ACTN</name>
<feature type="signal peptide" evidence="1">
    <location>
        <begin position="1"/>
        <end position="22"/>
    </location>
</feature>
<feature type="chain" id="PRO_5011681811" evidence="1">
    <location>
        <begin position="23"/>
        <end position="338"/>
    </location>
</feature>
<protein>
    <submittedName>
        <fullName evidence="3">Osmoprotectant transport system substrate-binding protein</fullName>
    </submittedName>
</protein>
<dbReference type="OrthoDB" id="9781705at2"/>
<dbReference type="Pfam" id="PF04069">
    <property type="entry name" value="OpuAC"/>
    <property type="match status" value="2"/>
</dbReference>
<keyword evidence="1" id="KW-0732">Signal</keyword>
<dbReference type="InterPro" id="IPR007210">
    <property type="entry name" value="ABC_Gly_betaine_transp_sub-bd"/>
</dbReference>
<accession>A0A1I4D4K5</accession>
<keyword evidence="4" id="KW-1185">Reference proteome</keyword>
<dbReference type="GO" id="GO:0022857">
    <property type="term" value="F:transmembrane transporter activity"/>
    <property type="evidence" value="ECO:0007669"/>
    <property type="project" value="InterPro"/>
</dbReference>
<evidence type="ECO:0000313" key="3">
    <source>
        <dbReference type="EMBL" id="SFK88664.1"/>
    </source>
</evidence>
<evidence type="ECO:0000256" key="1">
    <source>
        <dbReference type="SAM" id="SignalP"/>
    </source>
</evidence>
<sequence length="338" mass="34345">MRKRSRIVPPLALAAVLLTATACGESGSSGTGGGETGGANASGDACAPVAGDQLVVLEDDRQLQNADNVVPAVNTAAASANPALLPAMNAVSEALTTDQLIELNAAVDIDRQSAEDVAAAWVQDNVDAAALEQGSGAIAVGGANFTESTVLANVYADVLTAAGFDASVREVGNRELYLPALISGSEIQVFPEYLSTVTEFLNRQVNGADAEPVASGDPQETVSALQPLAEQVGLVFGEPSQAADQNAFAVTREFADQLGVSTLSELADACGDGSLVLGGPAECPERPFCQPGLEETYGLTFAEFRDFDAGGPLTKAALQQGEVSIGLVFSSDGALAQG</sequence>